<reference evidence="1" key="1">
    <citation type="journal article" date="2006" name="Nature">
        <title>Deciphering the evolution and metabolism of an anammox bacterium from a community genome.</title>
        <authorList>
            <person name="Strous M."/>
            <person name="Pelletier E."/>
            <person name="Mangenot S."/>
            <person name="Rattei T."/>
            <person name="Lehner A."/>
            <person name="Taylor M.W."/>
            <person name="Horn M."/>
            <person name="Daims H."/>
            <person name="Bartol-Mavel D."/>
            <person name="Wincker P."/>
            <person name="Barbe V."/>
            <person name="Fonknechten N."/>
            <person name="Vallenet D."/>
            <person name="Segurens B."/>
            <person name="Schenowitz-Truong C."/>
            <person name="Medigue C."/>
            <person name="Collingro A."/>
            <person name="Snel B."/>
            <person name="Dutilh B.E."/>
            <person name="OpDenCamp H.J.M."/>
            <person name="vanDerDrift C."/>
            <person name="Cirpus I."/>
            <person name="vanDePas-Schoonen K.T."/>
            <person name="Harhangi H.R."/>
            <person name="vanNiftrik L."/>
            <person name="Schmid M."/>
            <person name="Keltjens J."/>
            <person name="vanDeVossenberg J."/>
            <person name="Kartal B."/>
            <person name="Meier H."/>
            <person name="Frishman D."/>
            <person name="Huynen M.A."/>
            <person name="Mewes H."/>
            <person name="Weissenbach J."/>
            <person name="Jetten M.S.M."/>
            <person name="Wagner M."/>
            <person name="LePaslier D."/>
        </authorList>
    </citation>
    <scope>NUCLEOTIDE SEQUENCE</scope>
</reference>
<accession>Q1PY86</accession>
<reference evidence="1" key="2">
    <citation type="submission" date="2006-01" db="EMBL/GenBank/DDBJ databases">
        <authorList>
            <person name="Genoscope"/>
        </authorList>
    </citation>
    <scope>NUCLEOTIDE SEQUENCE</scope>
</reference>
<keyword evidence="4" id="KW-1185">Reference proteome</keyword>
<protein>
    <recommendedName>
        <fullName evidence="6">PepSY domain-containing protein</fullName>
    </recommendedName>
</protein>
<dbReference type="KEGG" id="kst:KSMBR1_1238"/>
<evidence type="ECO:0000313" key="1">
    <source>
        <dbReference type="EMBL" id="CAJ72050.1"/>
    </source>
</evidence>
<dbReference type="EMBL" id="CT573072">
    <property type="protein sequence ID" value="CAJ72050.1"/>
    <property type="molecule type" value="Genomic_DNA"/>
</dbReference>
<gene>
    <name evidence="2" type="ORF">KsCSTR_12210</name>
    <name evidence="3" type="ORF">KSMBR1_1238</name>
    <name evidence="1" type="ORF">kustd1305</name>
</gene>
<reference evidence="4" key="3">
    <citation type="submission" date="2017-10" db="EMBL/GenBank/DDBJ databases">
        <authorList>
            <person name="Frank J."/>
        </authorList>
    </citation>
    <scope>NUCLEOTIDE SEQUENCE [LARGE SCALE GENOMIC DNA]</scope>
</reference>
<evidence type="ECO:0008006" key="6">
    <source>
        <dbReference type="Google" id="ProtNLM"/>
    </source>
</evidence>
<evidence type="ECO:0000313" key="3">
    <source>
        <dbReference type="EMBL" id="SOH03740.1"/>
    </source>
</evidence>
<reference evidence="2 5" key="5">
    <citation type="submission" date="2020-02" db="EMBL/GenBank/DDBJ databases">
        <title>Newly sequenced genome of strain CSTR1 showed variability in Candidatus Kuenenia stuttgartiensis genomes.</title>
        <authorList>
            <person name="Ding C."/>
            <person name="Adrian L."/>
        </authorList>
    </citation>
    <scope>NUCLEOTIDE SEQUENCE [LARGE SCALE GENOMIC DNA]</scope>
    <source>
        <strain evidence="2 5">CSTR1</strain>
    </source>
</reference>
<proteinExistence type="predicted"/>
<dbReference type="EMBL" id="LT934425">
    <property type="protein sequence ID" value="SOH03740.1"/>
    <property type="molecule type" value="Genomic_DNA"/>
</dbReference>
<dbReference type="AlphaFoldDB" id="Q1PY86"/>
<dbReference type="SUPFAM" id="SSF160574">
    <property type="entry name" value="BT0923-like"/>
    <property type="match status" value="1"/>
</dbReference>
<dbReference type="Proteomes" id="UP000501926">
    <property type="component" value="Chromosome"/>
</dbReference>
<dbReference type="Proteomes" id="UP000221734">
    <property type="component" value="Chromosome Kuenenia_stuttgartiensis_MBR1"/>
</dbReference>
<evidence type="ECO:0000313" key="5">
    <source>
        <dbReference type="Proteomes" id="UP000501926"/>
    </source>
</evidence>
<dbReference type="EMBL" id="CP049055">
    <property type="protein sequence ID" value="QII10600.1"/>
    <property type="molecule type" value="Genomic_DNA"/>
</dbReference>
<evidence type="ECO:0000313" key="4">
    <source>
        <dbReference type="Proteomes" id="UP000221734"/>
    </source>
</evidence>
<sequence length="86" mass="9182">MSDKCTDERKNINIAQVPAVVKAAIEKETAGCTIKKIVKKEADGKTCYAVECVKNGVEKKLKFTEEGSIVTDKGEKPKSGAGTSCC</sequence>
<organism evidence="1">
    <name type="scientific">Kuenenia stuttgartiensis</name>
    <dbReference type="NCBI Taxonomy" id="174633"/>
    <lineage>
        <taxon>Bacteria</taxon>
        <taxon>Pseudomonadati</taxon>
        <taxon>Planctomycetota</taxon>
        <taxon>Candidatus Brocadiia</taxon>
        <taxon>Candidatus Brocadiales</taxon>
        <taxon>Candidatus Brocadiaceae</taxon>
        <taxon>Candidatus Kuenenia</taxon>
    </lineage>
</organism>
<dbReference type="RefSeq" id="WP_099324516.1">
    <property type="nucleotide sequence ID" value="NZ_CP049055.1"/>
</dbReference>
<evidence type="ECO:0000313" key="2">
    <source>
        <dbReference type="EMBL" id="QII10600.1"/>
    </source>
</evidence>
<dbReference type="Gene3D" id="3.10.450.360">
    <property type="match status" value="1"/>
</dbReference>
<reference evidence="3" key="4">
    <citation type="submission" date="2017-10" db="EMBL/GenBank/DDBJ databases">
        <authorList>
            <person name="Banno H."/>
            <person name="Chua N.-H."/>
        </authorList>
    </citation>
    <scope>NUCLEOTIDE SEQUENCE [LARGE SCALE GENOMIC DNA]</scope>
    <source>
        <strain evidence="3">Kuenenia_mbr1_ru-nijmegen</strain>
    </source>
</reference>
<name>Q1PY86_KUEST</name>